<dbReference type="Pfam" id="PF01535">
    <property type="entry name" value="PPR"/>
    <property type="match status" value="4"/>
</dbReference>
<evidence type="ECO:0000313" key="7">
    <source>
        <dbReference type="Proteomes" id="UP000244005"/>
    </source>
</evidence>
<organism evidence="6 7">
    <name type="scientific">Marchantia polymorpha</name>
    <name type="common">Common liverwort</name>
    <name type="synonym">Marchantia aquatica</name>
    <dbReference type="NCBI Taxonomy" id="3197"/>
    <lineage>
        <taxon>Eukaryota</taxon>
        <taxon>Viridiplantae</taxon>
        <taxon>Streptophyta</taxon>
        <taxon>Embryophyta</taxon>
        <taxon>Marchantiophyta</taxon>
        <taxon>Marchantiopsida</taxon>
        <taxon>Marchantiidae</taxon>
        <taxon>Marchantiales</taxon>
        <taxon>Marchantiaceae</taxon>
        <taxon>Marchantia</taxon>
    </lineage>
</organism>
<dbReference type="Proteomes" id="UP000244005">
    <property type="component" value="Unassembled WGS sequence"/>
</dbReference>
<dbReference type="InterPro" id="IPR036875">
    <property type="entry name" value="Znf_CCHC_sf"/>
</dbReference>
<feature type="compositionally biased region" description="Polar residues" evidence="4">
    <location>
        <begin position="163"/>
        <end position="175"/>
    </location>
</feature>
<dbReference type="InterPro" id="IPR001878">
    <property type="entry name" value="Znf_CCHC"/>
</dbReference>
<sequence length="854" mass="94074">MEEGLAKQGEKQVARAMPGRPAPDTRPYRPPPRNSSQARDPQEPNPYPRIVESTTSTFEASGRIANSTAAPSDVPSRTPSLERWKAPSAYRPPSASPDPRASSARSRSVVDYPSPASPSSSEAVRNSPKSYISPTRSIYRPPAPLGAASNSSVTLLPVEGASSVPTGVTTSTAPSESDDRPAAEPSFVTPSSATAAPRSESSKSQGLKIRCSKCGSKGHLWKECPDDRKCARCSDPDNTQACQTVVIRTRMMKECKDEGDLRQLRKLLSSLKSDGHKPTVHSYSMLLSLLISKGQMQEAQSVLKTMEEEGVVPDTICFNTILNGWCSLGRLEEAKAVLEQLKDRQYKLTTSTYNTLIKGFGLAGQAAEAMKLLQQMISDGVAKPNKVTYNILINAWAKVKNVEQARWVLNLMRTAGFSPDVVTYNTIAKAYAELRRSFEAERVLEEMQNAYIRPNERTYGIIINSYCETGRPEEGLALLDRMKIDGVRCNLPIYNILIKGFSELYQPENVDKVLRLMEASGVKPDVQSFSLVMNVWCSSGSVEEARAVLNQMQTVHKVRPDVTAYTILAKGYVRARRPAEAEGLLAEMRDQGLRPNVYTYTTVISGWCNVGNMDDAFRIFKDMQSRGVRPNPNTVNTLIWGFSEAKEPQRAEEVLEALKQVGIYPDRKCLELVAEAWRSLGLPAEARRVLRNEGFLNADSDRNSLKTRFDSMTVRREAGLDMNTQSKVSLDTEATEVRPSGRLPQIVINSLYSPMLAEGAARGQHRVRGSMSALAFLYRSKTCWLGPKSELQAFKARGQSIGIPVGMPPWTALALSVSQCQCRLMCRVVDQRRPASILAGAVPVRPSLLSVVIN</sequence>
<protein>
    <recommendedName>
        <fullName evidence="5">CCHC-type domain-containing protein</fullName>
    </recommendedName>
</protein>
<dbReference type="EMBL" id="KZ772675">
    <property type="protein sequence ID" value="PTQ49459.1"/>
    <property type="molecule type" value="Genomic_DNA"/>
</dbReference>
<reference evidence="7" key="1">
    <citation type="journal article" date="2017" name="Cell">
        <title>Insights into land plant evolution garnered from the Marchantia polymorpha genome.</title>
        <authorList>
            <person name="Bowman J.L."/>
            <person name="Kohchi T."/>
            <person name="Yamato K.T."/>
            <person name="Jenkins J."/>
            <person name="Shu S."/>
            <person name="Ishizaki K."/>
            <person name="Yamaoka S."/>
            <person name="Nishihama R."/>
            <person name="Nakamura Y."/>
            <person name="Berger F."/>
            <person name="Adam C."/>
            <person name="Aki S.S."/>
            <person name="Althoff F."/>
            <person name="Araki T."/>
            <person name="Arteaga-Vazquez M.A."/>
            <person name="Balasubrmanian S."/>
            <person name="Barry K."/>
            <person name="Bauer D."/>
            <person name="Boehm C.R."/>
            <person name="Briginshaw L."/>
            <person name="Caballero-Perez J."/>
            <person name="Catarino B."/>
            <person name="Chen F."/>
            <person name="Chiyoda S."/>
            <person name="Chovatia M."/>
            <person name="Davies K.M."/>
            <person name="Delmans M."/>
            <person name="Demura T."/>
            <person name="Dierschke T."/>
            <person name="Dolan L."/>
            <person name="Dorantes-Acosta A.E."/>
            <person name="Eklund D.M."/>
            <person name="Florent S.N."/>
            <person name="Flores-Sandoval E."/>
            <person name="Fujiyama A."/>
            <person name="Fukuzawa H."/>
            <person name="Galik B."/>
            <person name="Grimanelli D."/>
            <person name="Grimwood J."/>
            <person name="Grossniklaus U."/>
            <person name="Hamada T."/>
            <person name="Haseloff J."/>
            <person name="Hetherington A.J."/>
            <person name="Higo A."/>
            <person name="Hirakawa Y."/>
            <person name="Hundley H.N."/>
            <person name="Ikeda Y."/>
            <person name="Inoue K."/>
            <person name="Inoue S.I."/>
            <person name="Ishida S."/>
            <person name="Jia Q."/>
            <person name="Kakita M."/>
            <person name="Kanazawa T."/>
            <person name="Kawai Y."/>
            <person name="Kawashima T."/>
            <person name="Kennedy M."/>
            <person name="Kinose K."/>
            <person name="Kinoshita T."/>
            <person name="Kohara Y."/>
            <person name="Koide E."/>
            <person name="Komatsu K."/>
            <person name="Kopischke S."/>
            <person name="Kubo M."/>
            <person name="Kyozuka J."/>
            <person name="Lagercrantz U."/>
            <person name="Lin S.S."/>
            <person name="Lindquist E."/>
            <person name="Lipzen A.M."/>
            <person name="Lu C.W."/>
            <person name="De Luna E."/>
            <person name="Martienssen R.A."/>
            <person name="Minamino N."/>
            <person name="Mizutani M."/>
            <person name="Mizutani M."/>
            <person name="Mochizuki N."/>
            <person name="Monte I."/>
            <person name="Mosher R."/>
            <person name="Nagasaki H."/>
            <person name="Nakagami H."/>
            <person name="Naramoto S."/>
            <person name="Nishitani K."/>
            <person name="Ohtani M."/>
            <person name="Okamoto T."/>
            <person name="Okumura M."/>
            <person name="Phillips J."/>
            <person name="Pollak B."/>
            <person name="Reinders A."/>
            <person name="Rovekamp M."/>
            <person name="Sano R."/>
            <person name="Sawa S."/>
            <person name="Schmid M.W."/>
            <person name="Shirakawa M."/>
            <person name="Solano R."/>
            <person name="Spunde A."/>
            <person name="Suetsugu N."/>
            <person name="Sugano S."/>
            <person name="Sugiyama A."/>
            <person name="Sun R."/>
            <person name="Suzuki Y."/>
            <person name="Takenaka M."/>
            <person name="Takezawa D."/>
            <person name="Tomogane H."/>
            <person name="Tsuzuki M."/>
            <person name="Ueda T."/>
            <person name="Umeda M."/>
            <person name="Ward J.M."/>
            <person name="Watanabe Y."/>
            <person name="Yazaki K."/>
            <person name="Yokoyama R."/>
            <person name="Yoshitake Y."/>
            <person name="Yotsui I."/>
            <person name="Zachgo S."/>
            <person name="Schmutz J."/>
        </authorList>
    </citation>
    <scope>NUCLEOTIDE SEQUENCE [LARGE SCALE GENOMIC DNA]</scope>
    <source>
        <strain evidence="7">Tak-1</strain>
    </source>
</reference>
<feature type="compositionally biased region" description="Low complexity" evidence="4">
    <location>
        <begin position="86"/>
        <end position="121"/>
    </location>
</feature>
<evidence type="ECO:0000259" key="5">
    <source>
        <dbReference type="PROSITE" id="PS50158"/>
    </source>
</evidence>
<proteinExistence type="predicted"/>
<feature type="compositionally biased region" description="Basic and acidic residues" evidence="4">
    <location>
        <begin position="1"/>
        <end position="13"/>
    </location>
</feature>
<feature type="domain" description="CCHC-type" evidence="5">
    <location>
        <begin position="210"/>
        <end position="226"/>
    </location>
</feature>
<feature type="repeat" description="PPR" evidence="3">
    <location>
        <begin position="420"/>
        <end position="454"/>
    </location>
</feature>
<feature type="repeat" description="PPR" evidence="3">
    <location>
        <begin position="596"/>
        <end position="630"/>
    </location>
</feature>
<dbReference type="PROSITE" id="PS50158">
    <property type="entry name" value="ZF_CCHC"/>
    <property type="match status" value="1"/>
</dbReference>
<accession>A0A2R6XTQ2</accession>
<evidence type="ECO:0000256" key="4">
    <source>
        <dbReference type="SAM" id="MobiDB-lite"/>
    </source>
</evidence>
<feature type="repeat" description="PPR" evidence="3">
    <location>
        <begin position="490"/>
        <end position="524"/>
    </location>
</feature>
<dbReference type="Gramene" id="Mp7g12900.1">
    <property type="protein sequence ID" value="Mp7g12900.1.cds"/>
    <property type="gene ID" value="Mp7g12900"/>
</dbReference>
<dbReference type="PANTHER" id="PTHR47931:SF2">
    <property type="entry name" value="OS01G0228400 PROTEIN"/>
    <property type="match status" value="1"/>
</dbReference>
<keyword evidence="1" id="KW-0677">Repeat</keyword>
<evidence type="ECO:0000313" key="6">
    <source>
        <dbReference type="EMBL" id="PTQ49459.1"/>
    </source>
</evidence>
<dbReference type="Pfam" id="PF12854">
    <property type="entry name" value="PPR_1"/>
    <property type="match status" value="1"/>
</dbReference>
<evidence type="ECO:0000256" key="2">
    <source>
        <dbReference type="PROSITE-ProRule" id="PRU00047"/>
    </source>
</evidence>
<keyword evidence="2" id="KW-0863">Zinc-finger</keyword>
<feature type="repeat" description="PPR" evidence="3">
    <location>
        <begin position="385"/>
        <end position="419"/>
    </location>
</feature>
<feature type="repeat" description="PPR" evidence="3">
    <location>
        <begin position="631"/>
        <end position="665"/>
    </location>
</feature>
<dbReference type="GO" id="GO:0008270">
    <property type="term" value="F:zinc ion binding"/>
    <property type="evidence" value="ECO:0007669"/>
    <property type="project" value="UniProtKB-KW"/>
</dbReference>
<dbReference type="InterPro" id="IPR002885">
    <property type="entry name" value="PPR_rpt"/>
</dbReference>
<dbReference type="OrthoDB" id="185373at2759"/>
<gene>
    <name evidence="6" type="ORF">MARPO_0003s0298</name>
</gene>
<feature type="repeat" description="PPR" evidence="3">
    <location>
        <begin position="455"/>
        <end position="489"/>
    </location>
</feature>
<dbReference type="SUPFAM" id="SSF57756">
    <property type="entry name" value="Retrovirus zinc finger-like domains"/>
    <property type="match status" value="1"/>
</dbReference>
<feature type="repeat" description="PPR" evidence="3">
    <location>
        <begin position="561"/>
        <end position="595"/>
    </location>
</feature>
<evidence type="ECO:0000256" key="3">
    <source>
        <dbReference type="PROSITE-ProRule" id="PRU00708"/>
    </source>
</evidence>
<keyword evidence="2" id="KW-0862">Zinc</keyword>
<dbReference type="GO" id="GO:0003676">
    <property type="term" value="F:nucleic acid binding"/>
    <property type="evidence" value="ECO:0007669"/>
    <property type="project" value="InterPro"/>
</dbReference>
<feature type="repeat" description="PPR" evidence="3">
    <location>
        <begin position="314"/>
        <end position="348"/>
    </location>
</feature>
<feature type="compositionally biased region" description="Polar residues" evidence="4">
    <location>
        <begin position="122"/>
        <end position="136"/>
    </location>
</feature>
<dbReference type="Pfam" id="PF13041">
    <property type="entry name" value="PPR_2"/>
    <property type="match status" value="3"/>
</dbReference>
<dbReference type="NCBIfam" id="TIGR00756">
    <property type="entry name" value="PPR"/>
    <property type="match status" value="10"/>
</dbReference>
<name>A0A2R6XTQ2_MARPO</name>
<dbReference type="Gene3D" id="1.25.40.10">
    <property type="entry name" value="Tetratricopeptide repeat domain"/>
    <property type="match status" value="4"/>
</dbReference>
<dbReference type="InterPro" id="IPR011990">
    <property type="entry name" value="TPR-like_helical_dom_sf"/>
</dbReference>
<dbReference type="AlphaFoldDB" id="A0A2R6XTQ2"/>
<dbReference type="PROSITE" id="PS51375">
    <property type="entry name" value="PPR"/>
    <property type="match status" value="10"/>
</dbReference>
<dbReference type="PANTHER" id="PTHR47931">
    <property type="entry name" value="OS01G0228400 PROTEIN"/>
    <property type="match status" value="1"/>
</dbReference>
<evidence type="ECO:0000256" key="1">
    <source>
        <dbReference type="ARBA" id="ARBA00022737"/>
    </source>
</evidence>
<feature type="compositionally biased region" description="Polar residues" evidence="4">
    <location>
        <begin position="52"/>
        <end position="79"/>
    </location>
</feature>
<keyword evidence="2" id="KW-0479">Metal-binding</keyword>
<feature type="repeat" description="PPR" evidence="3">
    <location>
        <begin position="349"/>
        <end position="383"/>
    </location>
</feature>
<feature type="repeat" description="PPR" evidence="3">
    <location>
        <begin position="279"/>
        <end position="313"/>
    </location>
</feature>
<feature type="region of interest" description="Disordered" evidence="4">
    <location>
        <begin position="1"/>
        <end position="208"/>
    </location>
</feature>
<keyword evidence="7" id="KW-1185">Reference proteome</keyword>